<name>A0A8J8MJ49_9FIRM</name>
<dbReference type="AlphaFoldDB" id="A0A8J8MJ49"/>
<organism evidence="1 2">
    <name type="scientific">Vallitalea pronyensis</name>
    <dbReference type="NCBI Taxonomy" id="1348613"/>
    <lineage>
        <taxon>Bacteria</taxon>
        <taxon>Bacillati</taxon>
        <taxon>Bacillota</taxon>
        <taxon>Clostridia</taxon>
        <taxon>Lachnospirales</taxon>
        <taxon>Vallitaleaceae</taxon>
        <taxon>Vallitalea</taxon>
    </lineage>
</organism>
<dbReference type="InterPro" id="IPR036086">
    <property type="entry name" value="ParB/Sulfiredoxin_sf"/>
</dbReference>
<evidence type="ECO:0000313" key="2">
    <source>
        <dbReference type="Proteomes" id="UP000683246"/>
    </source>
</evidence>
<accession>A0A8J8MJ49</accession>
<sequence length="150" mass="18086">MRKNKKFTFSVEEARWYGSNHKIEQWVHSFLTTIGNNRGFSDGLKLQKRYWLGPVLCDLNMFGRCCGPEDGLKYYEPLLNFEERVKKMQLSIRDGWEVPPLIVNHNKGKFELNDGNHRYEALRRLDIHMYWVIFWDSDNHLHTLKERIKR</sequence>
<dbReference type="SUPFAM" id="SSF110849">
    <property type="entry name" value="ParB/Sulfiredoxin"/>
    <property type="match status" value="1"/>
</dbReference>
<dbReference type="Gene3D" id="3.90.1530.10">
    <property type="entry name" value="Conserved hypothetical protein from pyrococcus furiosus pfu- 392566-001, ParB domain"/>
    <property type="match status" value="1"/>
</dbReference>
<reference evidence="1" key="1">
    <citation type="submission" date="2020-07" db="EMBL/GenBank/DDBJ databases">
        <title>Vallitalea pronyensis genome.</title>
        <authorList>
            <person name="Postec A."/>
        </authorList>
    </citation>
    <scope>NUCLEOTIDE SEQUENCE</scope>
    <source>
        <strain evidence="1">FatNI3</strain>
    </source>
</reference>
<dbReference type="KEGG" id="vpy:HZI73_09925"/>
<dbReference type="EMBL" id="CP058649">
    <property type="protein sequence ID" value="QUI22599.1"/>
    <property type="molecule type" value="Genomic_DNA"/>
</dbReference>
<keyword evidence="2" id="KW-1185">Reference proteome</keyword>
<protein>
    <submittedName>
        <fullName evidence="1">ParB N-terminal domain-containing protein</fullName>
    </submittedName>
</protein>
<dbReference type="Proteomes" id="UP000683246">
    <property type="component" value="Chromosome"/>
</dbReference>
<gene>
    <name evidence="1" type="ORF">HZI73_09925</name>
</gene>
<proteinExistence type="predicted"/>
<dbReference type="RefSeq" id="WP_212698089.1">
    <property type="nucleotide sequence ID" value="NZ_CP058649.1"/>
</dbReference>
<dbReference type="CDD" id="cd16387">
    <property type="entry name" value="ParB_N_Srx"/>
    <property type="match status" value="1"/>
</dbReference>
<evidence type="ECO:0000313" key="1">
    <source>
        <dbReference type="EMBL" id="QUI22599.1"/>
    </source>
</evidence>